<gene>
    <name evidence="5" type="ORF">MCOR_20533</name>
</gene>
<sequence>MSSQVQISPPSATRRLVKTALHQAVLDCRLHQVRLLVAKHNSNMDSKDLNGRTPLMLACMVDEEYGYRMAKILIQAGAFLNLRDVYGRTALSYACMNGRHLIVQCLIREDVIDINEGDNDGDTPLHHATASKNPKVVQALTDCFVKFGLDIDTRNNLGYTALLLACKNGHYASAYQLLVKGRACPTLRDNEVYLNASDWVQKSAEINRGFEHRRYPVSASAPTLSALSFSRESTMYSQPLVPPCQHVKHLALPMSSPVRFGNTFMTSLNDRLSDEAFIQGRDARRMLMREIEDYEMVHRPHSLRSHRAKRLHPSTAKLLALNKRSKSLVVPDMTTLFKIYCDQYQPDWRKEKNKKFPSSFTVSSSTSTELPTIET</sequence>
<name>A0A6J8BLM1_MYTCO</name>
<dbReference type="PROSITE" id="PS50088">
    <property type="entry name" value="ANK_REPEAT"/>
    <property type="match status" value="2"/>
</dbReference>
<feature type="region of interest" description="Disordered" evidence="4">
    <location>
        <begin position="355"/>
        <end position="375"/>
    </location>
</feature>
<dbReference type="SMART" id="SM00248">
    <property type="entry name" value="ANK"/>
    <property type="match status" value="5"/>
</dbReference>
<evidence type="ECO:0000313" key="6">
    <source>
        <dbReference type="Proteomes" id="UP000507470"/>
    </source>
</evidence>
<reference evidence="5 6" key="1">
    <citation type="submission" date="2020-06" db="EMBL/GenBank/DDBJ databases">
        <authorList>
            <person name="Li R."/>
            <person name="Bekaert M."/>
        </authorList>
    </citation>
    <scope>NUCLEOTIDE SEQUENCE [LARGE SCALE GENOMIC DNA]</scope>
    <source>
        <strain evidence="6">wild</strain>
    </source>
</reference>
<organism evidence="5 6">
    <name type="scientific">Mytilus coruscus</name>
    <name type="common">Sea mussel</name>
    <dbReference type="NCBI Taxonomy" id="42192"/>
    <lineage>
        <taxon>Eukaryota</taxon>
        <taxon>Metazoa</taxon>
        <taxon>Spiralia</taxon>
        <taxon>Lophotrochozoa</taxon>
        <taxon>Mollusca</taxon>
        <taxon>Bivalvia</taxon>
        <taxon>Autobranchia</taxon>
        <taxon>Pteriomorphia</taxon>
        <taxon>Mytilida</taxon>
        <taxon>Mytiloidea</taxon>
        <taxon>Mytilidae</taxon>
        <taxon>Mytilinae</taxon>
        <taxon>Mytilus</taxon>
    </lineage>
</organism>
<protein>
    <submittedName>
        <fullName evidence="5">Uncharacterized protein</fullName>
    </submittedName>
</protein>
<dbReference type="InterPro" id="IPR036770">
    <property type="entry name" value="Ankyrin_rpt-contain_sf"/>
</dbReference>
<evidence type="ECO:0000313" key="5">
    <source>
        <dbReference type="EMBL" id="CAC5384938.1"/>
    </source>
</evidence>
<feature type="repeat" description="ANK" evidence="3">
    <location>
        <begin position="50"/>
        <end position="85"/>
    </location>
</feature>
<keyword evidence="1" id="KW-0677">Repeat</keyword>
<dbReference type="Proteomes" id="UP000507470">
    <property type="component" value="Unassembled WGS sequence"/>
</dbReference>
<keyword evidence="2 3" id="KW-0040">ANK repeat</keyword>
<dbReference type="AlphaFoldDB" id="A0A6J8BLM1"/>
<accession>A0A6J8BLM1</accession>
<feature type="repeat" description="ANK" evidence="3">
    <location>
        <begin position="120"/>
        <end position="156"/>
    </location>
</feature>
<dbReference type="EMBL" id="CACVKT020003672">
    <property type="protein sequence ID" value="CAC5384938.1"/>
    <property type="molecule type" value="Genomic_DNA"/>
</dbReference>
<dbReference type="Pfam" id="PF00023">
    <property type="entry name" value="Ank"/>
    <property type="match status" value="1"/>
</dbReference>
<evidence type="ECO:0000256" key="4">
    <source>
        <dbReference type="SAM" id="MobiDB-lite"/>
    </source>
</evidence>
<dbReference type="SUPFAM" id="SSF48403">
    <property type="entry name" value="Ankyrin repeat"/>
    <property type="match status" value="1"/>
</dbReference>
<dbReference type="OrthoDB" id="5406014at2759"/>
<evidence type="ECO:0000256" key="2">
    <source>
        <dbReference type="ARBA" id="ARBA00023043"/>
    </source>
</evidence>
<evidence type="ECO:0000256" key="1">
    <source>
        <dbReference type="ARBA" id="ARBA00022737"/>
    </source>
</evidence>
<keyword evidence="6" id="KW-1185">Reference proteome</keyword>
<dbReference type="Gene3D" id="1.25.40.20">
    <property type="entry name" value="Ankyrin repeat-containing domain"/>
    <property type="match status" value="2"/>
</dbReference>
<evidence type="ECO:0000256" key="3">
    <source>
        <dbReference type="PROSITE-ProRule" id="PRU00023"/>
    </source>
</evidence>
<feature type="compositionally biased region" description="Low complexity" evidence="4">
    <location>
        <begin position="358"/>
        <end position="368"/>
    </location>
</feature>
<dbReference type="PANTHER" id="PTHR24171">
    <property type="entry name" value="ANKYRIN REPEAT DOMAIN-CONTAINING PROTEIN 39-RELATED"/>
    <property type="match status" value="1"/>
</dbReference>
<dbReference type="Pfam" id="PF12796">
    <property type="entry name" value="Ank_2"/>
    <property type="match status" value="1"/>
</dbReference>
<dbReference type="PROSITE" id="PS50297">
    <property type="entry name" value="ANK_REP_REGION"/>
    <property type="match status" value="1"/>
</dbReference>
<proteinExistence type="predicted"/>
<dbReference type="InterPro" id="IPR002110">
    <property type="entry name" value="Ankyrin_rpt"/>
</dbReference>